<reference evidence="2" key="1">
    <citation type="submission" date="2018-05" db="EMBL/GenBank/DDBJ databases">
        <authorList>
            <person name="Feng T."/>
        </authorList>
    </citation>
    <scope>NUCLEOTIDE SEQUENCE [LARGE SCALE GENOMIC DNA]</scope>
    <source>
        <strain evidence="2">S27</strain>
    </source>
</reference>
<protein>
    <submittedName>
        <fullName evidence="1">Uncharacterized protein</fullName>
    </submittedName>
</protein>
<accession>A0A370N7N9</accession>
<dbReference type="OrthoDB" id="9115318at2"/>
<dbReference type="EMBL" id="QHKS01000010">
    <property type="protein sequence ID" value="RDK01623.1"/>
    <property type="molecule type" value="Genomic_DNA"/>
</dbReference>
<sequence length="220" mass="24468">MTDDKTKDAFELIIRVRRTLRSAARARARLHDDRRHIERQARVLKAGGNPFDKARIRKLHNMVRELDPRFRELREKSNELARLLMHAAPIIDACTTLNERCEVLNVNIADREGLEESTGIVHIVFAHGLEDSAERRREDCKGGPLFYAMQLVFLDFLCDTPNGRALGASLFKPGGMFGGAPKYTRHTDGTILRNPPSLCIVNATGDVAETGATAPAAPSV</sequence>
<proteinExistence type="predicted"/>
<evidence type="ECO:0000313" key="2">
    <source>
        <dbReference type="Proteomes" id="UP000254875"/>
    </source>
</evidence>
<comment type="caution">
    <text evidence="1">The sequence shown here is derived from an EMBL/GenBank/DDBJ whole genome shotgun (WGS) entry which is preliminary data.</text>
</comment>
<dbReference type="RefSeq" id="WP_115102015.1">
    <property type="nucleotide sequence ID" value="NZ_QHKS01000010.1"/>
</dbReference>
<dbReference type="AlphaFoldDB" id="A0A370N7N9"/>
<organism evidence="1 2">
    <name type="scientific">Paraburkholderia lacunae</name>
    <dbReference type="NCBI Taxonomy" id="2211104"/>
    <lineage>
        <taxon>Bacteria</taxon>
        <taxon>Pseudomonadati</taxon>
        <taxon>Pseudomonadota</taxon>
        <taxon>Betaproteobacteria</taxon>
        <taxon>Burkholderiales</taxon>
        <taxon>Burkholderiaceae</taxon>
        <taxon>Paraburkholderia</taxon>
    </lineage>
</organism>
<name>A0A370N7N9_9BURK</name>
<gene>
    <name evidence="1" type="ORF">DLM46_17635</name>
</gene>
<evidence type="ECO:0000313" key="1">
    <source>
        <dbReference type="EMBL" id="RDK01623.1"/>
    </source>
</evidence>
<dbReference type="Proteomes" id="UP000254875">
    <property type="component" value="Unassembled WGS sequence"/>
</dbReference>
<keyword evidence="2" id="KW-1185">Reference proteome</keyword>